<name>A0ABN1X0E8_9ACTN</name>
<dbReference type="Proteomes" id="UP001500037">
    <property type="component" value="Unassembled WGS sequence"/>
</dbReference>
<evidence type="ECO:0000313" key="1">
    <source>
        <dbReference type="EMBL" id="GAA1275626.1"/>
    </source>
</evidence>
<comment type="caution">
    <text evidence="1">The sequence shown here is derived from an EMBL/GenBank/DDBJ whole genome shotgun (WGS) entry which is preliminary data.</text>
</comment>
<protein>
    <submittedName>
        <fullName evidence="1">Uncharacterized protein</fullName>
    </submittedName>
</protein>
<sequence length="98" mass="10883">MNQHAILRARMLLLSSGDLSRAQRLRAFRTLAPASPAVYRPKLARLLMKISAEPALRTRPEARRDLLTEALTTIEALDPADPQRPALLADVLTALRDC</sequence>
<dbReference type="RefSeq" id="WP_344446588.1">
    <property type="nucleotide sequence ID" value="NZ_BAAALF010000261.1"/>
</dbReference>
<evidence type="ECO:0000313" key="2">
    <source>
        <dbReference type="Proteomes" id="UP001500037"/>
    </source>
</evidence>
<gene>
    <name evidence="1" type="ORF">GCM10009665_73440</name>
</gene>
<proteinExistence type="predicted"/>
<dbReference type="EMBL" id="BAAALF010000261">
    <property type="protein sequence ID" value="GAA1275626.1"/>
    <property type="molecule type" value="Genomic_DNA"/>
</dbReference>
<reference evidence="1 2" key="1">
    <citation type="journal article" date="2019" name="Int. J. Syst. Evol. Microbiol.">
        <title>The Global Catalogue of Microorganisms (GCM) 10K type strain sequencing project: providing services to taxonomists for standard genome sequencing and annotation.</title>
        <authorList>
            <consortium name="The Broad Institute Genomics Platform"/>
            <consortium name="The Broad Institute Genome Sequencing Center for Infectious Disease"/>
            <person name="Wu L."/>
            <person name="Ma J."/>
        </authorList>
    </citation>
    <scope>NUCLEOTIDE SEQUENCE [LARGE SCALE GENOMIC DNA]</scope>
    <source>
        <strain evidence="1 2">JCM 13004</strain>
    </source>
</reference>
<keyword evidence="2" id="KW-1185">Reference proteome</keyword>
<accession>A0ABN1X0E8</accession>
<organism evidence="1 2">
    <name type="scientific">Kitasatospora nipponensis</name>
    <dbReference type="NCBI Taxonomy" id="258049"/>
    <lineage>
        <taxon>Bacteria</taxon>
        <taxon>Bacillati</taxon>
        <taxon>Actinomycetota</taxon>
        <taxon>Actinomycetes</taxon>
        <taxon>Kitasatosporales</taxon>
        <taxon>Streptomycetaceae</taxon>
        <taxon>Kitasatospora</taxon>
    </lineage>
</organism>